<keyword evidence="2" id="KW-1185">Reference proteome</keyword>
<comment type="caution">
    <text evidence="1">The sequence shown here is derived from an EMBL/GenBank/DDBJ whole genome shotgun (WGS) entry which is preliminary data.</text>
</comment>
<accession>A0A3S0ZG41</accession>
<dbReference type="PROSITE" id="PS51257">
    <property type="entry name" value="PROKAR_LIPOPROTEIN"/>
    <property type="match status" value="1"/>
</dbReference>
<organism evidence="1 2">
    <name type="scientific">Chlorogloeopsis fritschii PCC 6912</name>
    <dbReference type="NCBI Taxonomy" id="211165"/>
    <lineage>
        <taxon>Bacteria</taxon>
        <taxon>Bacillati</taxon>
        <taxon>Cyanobacteriota</taxon>
        <taxon>Cyanophyceae</taxon>
        <taxon>Nostocales</taxon>
        <taxon>Chlorogloeopsidaceae</taxon>
        <taxon>Chlorogloeopsis</taxon>
    </lineage>
</organism>
<reference evidence="1 2" key="1">
    <citation type="journal article" date="2019" name="Genome Biol. Evol.">
        <title>Day and night: Metabolic profiles and evolutionary relationships of six axenic non-marine cyanobacteria.</title>
        <authorList>
            <person name="Will S.E."/>
            <person name="Henke P."/>
            <person name="Boedeker C."/>
            <person name="Huang S."/>
            <person name="Brinkmann H."/>
            <person name="Rohde M."/>
            <person name="Jarek M."/>
            <person name="Friedl T."/>
            <person name="Seufert S."/>
            <person name="Schumacher M."/>
            <person name="Overmann J."/>
            <person name="Neumann-Schaal M."/>
            <person name="Petersen J."/>
        </authorList>
    </citation>
    <scope>NUCLEOTIDE SEQUENCE [LARGE SCALE GENOMIC DNA]</scope>
    <source>
        <strain evidence="1 2">PCC 6912</strain>
    </source>
</reference>
<proteinExistence type="predicted"/>
<dbReference type="Proteomes" id="UP000268857">
    <property type="component" value="Unassembled WGS sequence"/>
</dbReference>
<evidence type="ECO:0000313" key="1">
    <source>
        <dbReference type="EMBL" id="RUR75549.1"/>
    </source>
</evidence>
<dbReference type="EMBL" id="RSCJ01000024">
    <property type="protein sequence ID" value="RUR75549.1"/>
    <property type="molecule type" value="Genomic_DNA"/>
</dbReference>
<name>A0A3S0ZG41_CHLFR</name>
<evidence type="ECO:0000313" key="2">
    <source>
        <dbReference type="Proteomes" id="UP000268857"/>
    </source>
</evidence>
<dbReference type="RefSeq" id="WP_392407350.1">
    <property type="nucleotide sequence ID" value="NZ_CP170746.1"/>
</dbReference>
<protein>
    <submittedName>
        <fullName evidence="1">Uncharacterized protein</fullName>
    </submittedName>
</protein>
<gene>
    <name evidence="1" type="ORF">PCC6912_47800</name>
</gene>
<dbReference type="STRING" id="211165.GCA_000317285_03743"/>
<sequence length="128" mass="14238">MLQVKKKFLINTVSRLGLMCVLFTGLVGCSQFSFSKVNALGANVTPIRELQSEPMIGTTAYIQGKVERRVPLLKRQAYLINDSTGKIWAITNQTALQEGEYAVIKGKIKYQPIPIAGKDFGEVFLEEK</sequence>
<dbReference type="AlphaFoldDB" id="A0A3S0ZG41"/>